<organism evidence="9 10">
    <name type="scientific">Aquimarina mytili</name>
    <dbReference type="NCBI Taxonomy" id="874423"/>
    <lineage>
        <taxon>Bacteria</taxon>
        <taxon>Pseudomonadati</taxon>
        <taxon>Bacteroidota</taxon>
        <taxon>Flavobacteriia</taxon>
        <taxon>Flavobacteriales</taxon>
        <taxon>Flavobacteriaceae</taxon>
        <taxon>Aquimarina</taxon>
    </lineage>
</organism>
<dbReference type="RefSeq" id="WP_201919756.1">
    <property type="nucleotide sequence ID" value="NZ_BAABAX010000003.1"/>
</dbReference>
<keyword evidence="7" id="KW-0472">Membrane</keyword>
<keyword evidence="7" id="KW-0812">Transmembrane</keyword>
<evidence type="ECO:0000256" key="6">
    <source>
        <dbReference type="ARBA" id="ARBA00022841"/>
    </source>
</evidence>
<comment type="pathway">
    <text evidence="2">Glycan biosynthesis; alginate biosynthesis.</text>
</comment>
<comment type="subcellular location">
    <subcellularLocation>
        <location evidence="1">Periplasm</location>
    </subcellularLocation>
</comment>
<feature type="domain" description="AlgX/AlgJ SGNH hydrolase-like" evidence="8">
    <location>
        <begin position="238"/>
        <end position="349"/>
    </location>
</feature>
<evidence type="ECO:0000256" key="3">
    <source>
        <dbReference type="ARBA" id="ARBA00022679"/>
    </source>
</evidence>
<evidence type="ECO:0000256" key="5">
    <source>
        <dbReference type="ARBA" id="ARBA00022764"/>
    </source>
</evidence>
<protein>
    <recommendedName>
        <fullName evidence="8">AlgX/AlgJ SGNH hydrolase-like domain-containing protein</fullName>
    </recommendedName>
</protein>
<evidence type="ECO:0000259" key="8">
    <source>
        <dbReference type="Pfam" id="PF16822"/>
    </source>
</evidence>
<name>A0A936ZXJ0_9FLAO</name>
<evidence type="ECO:0000256" key="2">
    <source>
        <dbReference type="ARBA" id="ARBA00005182"/>
    </source>
</evidence>
<keyword evidence="3" id="KW-0808">Transferase</keyword>
<dbReference type="GO" id="GO:0042597">
    <property type="term" value="C:periplasmic space"/>
    <property type="evidence" value="ECO:0007669"/>
    <property type="project" value="UniProtKB-SubCell"/>
</dbReference>
<accession>A0A936ZXJ0</accession>
<sequence>MKRFLTDLLYFASFVAAFILLIEIIIPESAITYSPLEANKVKSKDLFIGPFYPNNKSIRDGYGDLTHHTEHAILKKNILWDTDQLGFRNETLIEFPEVMFLGTSNIAGYSVSQEKNISNQVSNFSGLSTYNIAPYSFNKFTQLIDAKIVNKPKVLVYGLVERALPFLPEVSPQNSWLKNSFIKLKRTVFFNGLARCIDIPAKRSFIRFITARVNNANGNGIQSDINTKMFFFQGKAAKIDATGALLKRTADIISSYRDYCKSIGVEFVFFPIPNKETVYFDLVPLDKQPDFLEKLYVELKKRNIHTINAIALFNQQRHTELLYHFDDTHWNEHGIEIAAKRITKLLSELTNKQ</sequence>
<reference evidence="9" key="1">
    <citation type="submission" date="2021-01" db="EMBL/GenBank/DDBJ databases">
        <authorList>
            <person name="Zhong Y.L."/>
        </authorList>
    </citation>
    <scope>NUCLEOTIDE SEQUENCE</scope>
    <source>
        <strain evidence="9">KCTC 23302</strain>
    </source>
</reference>
<feature type="transmembrane region" description="Helical" evidence="7">
    <location>
        <begin position="7"/>
        <end position="26"/>
    </location>
</feature>
<evidence type="ECO:0000313" key="9">
    <source>
        <dbReference type="EMBL" id="MBL0684096.1"/>
    </source>
</evidence>
<evidence type="ECO:0000256" key="4">
    <source>
        <dbReference type="ARBA" id="ARBA00022729"/>
    </source>
</evidence>
<keyword evidence="7" id="KW-1133">Transmembrane helix</keyword>
<dbReference type="InterPro" id="IPR031811">
    <property type="entry name" value="ALGX/ALGJ_SGNH-like"/>
</dbReference>
<dbReference type="SUPFAM" id="SSF52266">
    <property type="entry name" value="SGNH hydrolase"/>
    <property type="match status" value="1"/>
</dbReference>
<dbReference type="GO" id="GO:0042121">
    <property type="term" value="P:alginic acid biosynthetic process"/>
    <property type="evidence" value="ECO:0007669"/>
    <property type="project" value="UniProtKB-KW"/>
</dbReference>
<gene>
    <name evidence="9" type="ORF">JJQ60_11250</name>
</gene>
<keyword evidence="4" id="KW-0732">Signal</keyword>
<keyword evidence="10" id="KW-1185">Reference proteome</keyword>
<evidence type="ECO:0000313" key="10">
    <source>
        <dbReference type="Proteomes" id="UP000651057"/>
    </source>
</evidence>
<dbReference type="Pfam" id="PF16822">
    <property type="entry name" value="ALGX"/>
    <property type="match status" value="1"/>
</dbReference>
<dbReference type="AlphaFoldDB" id="A0A936ZXJ0"/>
<comment type="caution">
    <text evidence="9">The sequence shown here is derived from an EMBL/GenBank/DDBJ whole genome shotgun (WGS) entry which is preliminary data.</text>
</comment>
<keyword evidence="6" id="KW-0016">Alginate biosynthesis</keyword>
<keyword evidence="5" id="KW-0574">Periplasm</keyword>
<evidence type="ECO:0000256" key="7">
    <source>
        <dbReference type="SAM" id="Phobius"/>
    </source>
</evidence>
<dbReference type="Proteomes" id="UP000651057">
    <property type="component" value="Unassembled WGS sequence"/>
</dbReference>
<proteinExistence type="predicted"/>
<dbReference type="EMBL" id="JAERQJ010000004">
    <property type="protein sequence ID" value="MBL0684096.1"/>
    <property type="molecule type" value="Genomic_DNA"/>
</dbReference>
<evidence type="ECO:0000256" key="1">
    <source>
        <dbReference type="ARBA" id="ARBA00004418"/>
    </source>
</evidence>
<dbReference type="GO" id="GO:0016740">
    <property type="term" value="F:transferase activity"/>
    <property type="evidence" value="ECO:0007669"/>
    <property type="project" value="UniProtKB-KW"/>
</dbReference>